<name>A0ABZ3BXN1_9GAMM</name>
<dbReference type="RefSeq" id="WP_026879289.1">
    <property type="nucleotide sequence ID" value="NZ_AZOD01000031.1"/>
</dbReference>
<organism evidence="1 2">
    <name type="scientific">Ignatzschineria larvae DSM 13226</name>
    <dbReference type="NCBI Taxonomy" id="1111732"/>
    <lineage>
        <taxon>Bacteria</taxon>
        <taxon>Pseudomonadati</taxon>
        <taxon>Pseudomonadota</taxon>
        <taxon>Gammaproteobacteria</taxon>
        <taxon>Cardiobacteriales</taxon>
        <taxon>Ignatzschineriaceae</taxon>
        <taxon>Ignatzschineria</taxon>
    </lineage>
</organism>
<dbReference type="EMBL" id="CP150637">
    <property type="protein sequence ID" value="WZW87270.1"/>
    <property type="molecule type" value="Genomic_DNA"/>
</dbReference>
<proteinExistence type="predicted"/>
<accession>A0ABZ3BXN1</accession>
<evidence type="ECO:0000313" key="1">
    <source>
        <dbReference type="EMBL" id="WZW87270.1"/>
    </source>
</evidence>
<protein>
    <submittedName>
        <fullName evidence="1">DUF4878 domain-containing protein</fullName>
    </submittedName>
</protein>
<gene>
    <name evidence="1" type="ORF">WMO13_07815</name>
</gene>
<keyword evidence="2" id="KW-1185">Reference proteome</keyword>
<reference evidence="1 2" key="1">
    <citation type="submission" date="2024-03" db="EMBL/GenBank/DDBJ databases">
        <title>Complete Genome Sequence and Annotation of Ignatzschineria larvae DSM 13226.</title>
        <authorList>
            <person name="Cantrell E."/>
            <person name="Burcham Z.M."/>
        </authorList>
    </citation>
    <scope>NUCLEOTIDE SEQUENCE [LARGE SCALE GENOMIC DNA]</scope>
    <source>
        <strain evidence="1 2">DSM 13226</strain>
    </source>
</reference>
<dbReference type="Gene3D" id="3.10.450.50">
    <property type="match status" value="1"/>
</dbReference>
<sequence>MRHKFRTLTLGLLLCIAGCTQPHSPEESVQRFYESLANPNYPELIALFNLNDLNQEPRSEAVLYEILTIIFEDLALNINAKGGIEKIEFQNATFNQDKTAATVDYTLFFRNKTTQSDRLALVKDHTGYWQLQLMPAKSAN</sequence>
<dbReference type="Proteomes" id="UP001449178">
    <property type="component" value="Chromosome"/>
</dbReference>
<evidence type="ECO:0000313" key="2">
    <source>
        <dbReference type="Proteomes" id="UP001449178"/>
    </source>
</evidence>